<keyword evidence="3" id="KW-1185">Reference proteome</keyword>
<feature type="chain" id="PRO_5015633996" description="Secreted protein" evidence="1">
    <location>
        <begin position="20"/>
        <end position="120"/>
    </location>
</feature>
<proteinExistence type="predicted"/>
<name>A0A2S4W3V4_9BASI</name>
<evidence type="ECO:0008006" key="4">
    <source>
        <dbReference type="Google" id="ProtNLM"/>
    </source>
</evidence>
<comment type="caution">
    <text evidence="2">The sequence shown here is derived from an EMBL/GenBank/DDBJ whole genome shotgun (WGS) entry which is preliminary data.</text>
</comment>
<organism evidence="2 3">
    <name type="scientific">Puccinia striiformis</name>
    <dbReference type="NCBI Taxonomy" id="27350"/>
    <lineage>
        <taxon>Eukaryota</taxon>
        <taxon>Fungi</taxon>
        <taxon>Dikarya</taxon>
        <taxon>Basidiomycota</taxon>
        <taxon>Pucciniomycotina</taxon>
        <taxon>Pucciniomycetes</taxon>
        <taxon>Pucciniales</taxon>
        <taxon>Pucciniaceae</taxon>
        <taxon>Puccinia</taxon>
    </lineage>
</organism>
<dbReference type="EMBL" id="PKSL01000007">
    <property type="protein sequence ID" value="POW16462.1"/>
    <property type="molecule type" value="Genomic_DNA"/>
</dbReference>
<dbReference type="AlphaFoldDB" id="A0A2S4W3V4"/>
<evidence type="ECO:0000256" key="1">
    <source>
        <dbReference type="SAM" id="SignalP"/>
    </source>
</evidence>
<gene>
    <name evidence="2" type="ORF">PSTT_01295</name>
</gene>
<protein>
    <recommendedName>
        <fullName evidence="4">Secreted protein</fullName>
    </recommendedName>
</protein>
<reference evidence="2" key="1">
    <citation type="submission" date="2017-12" db="EMBL/GenBank/DDBJ databases">
        <title>Gene loss provides genomic basis for host adaptation in cereal stripe rust fungi.</title>
        <authorList>
            <person name="Xia C."/>
        </authorList>
    </citation>
    <scope>NUCLEOTIDE SEQUENCE [LARGE SCALE GENOMIC DNA]</scope>
    <source>
        <strain evidence="2">93-210</strain>
    </source>
</reference>
<feature type="signal peptide" evidence="1">
    <location>
        <begin position="1"/>
        <end position="19"/>
    </location>
</feature>
<dbReference type="VEuPathDB" id="FungiDB:PSTT_01295"/>
<evidence type="ECO:0000313" key="2">
    <source>
        <dbReference type="EMBL" id="POW16462.1"/>
    </source>
</evidence>
<dbReference type="Proteomes" id="UP000239156">
    <property type="component" value="Unassembled WGS sequence"/>
</dbReference>
<evidence type="ECO:0000313" key="3">
    <source>
        <dbReference type="Proteomes" id="UP000239156"/>
    </source>
</evidence>
<keyword evidence="1" id="KW-0732">Signal</keyword>
<sequence>MSFQKILLVALLAVSAVVGRSLVNLNAGEGKFFTAGVRQLLEMPTTDRLRRGSHCLNIITSVLKTPVNGIKTNHDQQRSKIGGVAQHSVTKTVRESISRCTGGWNLGTLEIYTPMSTPFS</sequence>
<accession>A0A2S4W3V4</accession>